<dbReference type="AlphaFoldDB" id="A0A328WPL8"/>
<dbReference type="RefSeq" id="WP_112085906.1">
    <property type="nucleotide sequence ID" value="NZ_QLSV01000006.1"/>
</dbReference>
<dbReference type="Proteomes" id="UP000249518">
    <property type="component" value="Unassembled WGS sequence"/>
</dbReference>
<dbReference type="OrthoDB" id="1350554at2"/>
<evidence type="ECO:0000313" key="1">
    <source>
        <dbReference type="EMBL" id="RAR48073.1"/>
    </source>
</evidence>
<keyword evidence="2" id="KW-1185">Reference proteome</keyword>
<comment type="caution">
    <text evidence="1">The sequence shown here is derived from an EMBL/GenBank/DDBJ whole genome shotgun (WGS) entry which is preliminary data.</text>
</comment>
<accession>A0A328WPL8</accession>
<dbReference type="EMBL" id="QLSV01000006">
    <property type="protein sequence ID" value="RAR48073.1"/>
    <property type="molecule type" value="Genomic_DNA"/>
</dbReference>
<evidence type="ECO:0000313" key="2">
    <source>
        <dbReference type="Proteomes" id="UP000249518"/>
    </source>
</evidence>
<organism evidence="1 2">
    <name type="scientific">Flavobacterium lacus</name>
    <dbReference type="NCBI Taxonomy" id="1353778"/>
    <lineage>
        <taxon>Bacteria</taxon>
        <taxon>Pseudomonadati</taxon>
        <taxon>Bacteroidota</taxon>
        <taxon>Flavobacteriia</taxon>
        <taxon>Flavobacteriales</taxon>
        <taxon>Flavobacteriaceae</taxon>
        <taxon>Flavobacterium</taxon>
    </lineage>
</organism>
<sequence length="203" mass="23451">MKLVVLFFSILSFFTIDKDKKFKNEETCVIYLEDGITKSGKLELPVKSGSKFIVLKTNEKKEKVELQKIDKLEVIINGAKIEYHNLKVFNFSGKKIQKNKRMMLQTVKGKVNLYIGTLDWSSTINSASGWQAMNLTGISYYCIRDGEEAATLIHENFGQANKNSDFKLYGSTYFYDNETIVKKIKNKEYTYEDILKVIADYNR</sequence>
<reference evidence="1 2" key="1">
    <citation type="submission" date="2018-06" db="EMBL/GenBank/DDBJ databases">
        <title>Genomic Encyclopedia of Type Strains, Phase III (KMG-III): the genomes of soil and plant-associated and newly described type strains.</title>
        <authorList>
            <person name="Whitman W."/>
        </authorList>
    </citation>
    <scope>NUCLEOTIDE SEQUENCE [LARGE SCALE GENOMIC DNA]</scope>
    <source>
        <strain evidence="1 2">CGMCC 1.12504</strain>
    </source>
</reference>
<protein>
    <submittedName>
        <fullName evidence="1">Uncharacterized protein</fullName>
    </submittedName>
</protein>
<proteinExistence type="predicted"/>
<gene>
    <name evidence="1" type="ORF">B0I10_10674</name>
</gene>
<name>A0A328WPL8_9FLAO</name>